<evidence type="ECO:0000313" key="2">
    <source>
        <dbReference type="EMBL" id="OEH93804.1"/>
    </source>
</evidence>
<proteinExistence type="predicted"/>
<dbReference type="SUPFAM" id="SSF48317">
    <property type="entry name" value="Acid phosphatase/Vanadium-dependent haloperoxidase"/>
    <property type="match status" value="1"/>
</dbReference>
<dbReference type="InterPro" id="IPR052559">
    <property type="entry name" value="V-haloperoxidase"/>
</dbReference>
<protein>
    <submittedName>
        <fullName evidence="2">Chloroperoxidase</fullName>
    </submittedName>
</protein>
<dbReference type="Proteomes" id="UP000095209">
    <property type="component" value="Unassembled WGS sequence"/>
</dbReference>
<accession>A0A1E5LI93</accession>
<dbReference type="InterPro" id="IPR000326">
    <property type="entry name" value="PAP2/HPO"/>
</dbReference>
<dbReference type="PANTHER" id="PTHR34599:SF1">
    <property type="entry name" value="PHOSPHATIDIC ACID PHOSPHATASE TYPE 2_HALOPEROXIDASE DOMAIN-CONTAINING PROTEIN"/>
    <property type="match status" value="1"/>
</dbReference>
<evidence type="ECO:0000313" key="3">
    <source>
        <dbReference type="Proteomes" id="UP000095209"/>
    </source>
</evidence>
<keyword evidence="2" id="KW-0575">Peroxidase</keyword>
<gene>
    <name evidence="2" type="ORF">BFG57_11210</name>
</gene>
<dbReference type="EMBL" id="MJEH01000009">
    <property type="protein sequence ID" value="OEH93804.1"/>
    <property type="molecule type" value="Genomic_DNA"/>
</dbReference>
<evidence type="ECO:0000259" key="1">
    <source>
        <dbReference type="Pfam" id="PF01569"/>
    </source>
</evidence>
<feature type="domain" description="Phosphatidic acid phosphatase type 2/haloperoxidase" evidence="1">
    <location>
        <begin position="137"/>
        <end position="229"/>
    </location>
</feature>
<dbReference type="AlphaFoldDB" id="A0A1E5LI93"/>
<dbReference type="CDD" id="cd03398">
    <property type="entry name" value="PAP2_haloperoxidase"/>
    <property type="match status" value="1"/>
</dbReference>
<dbReference type="STRING" id="1305675.BFG57_11210"/>
<organism evidence="2 3">
    <name type="scientific">Bacillus solimangrovi</name>
    <dbReference type="NCBI Taxonomy" id="1305675"/>
    <lineage>
        <taxon>Bacteria</taxon>
        <taxon>Bacillati</taxon>
        <taxon>Bacillota</taxon>
        <taxon>Bacilli</taxon>
        <taxon>Bacillales</taxon>
        <taxon>Bacillaceae</taxon>
        <taxon>Bacillus</taxon>
    </lineage>
</organism>
<keyword evidence="3" id="KW-1185">Reference proteome</keyword>
<reference evidence="2 3" key="1">
    <citation type="submission" date="2016-08" db="EMBL/GenBank/DDBJ databases">
        <title>Genome of Bacillus solimangrovi GH2-4.</title>
        <authorList>
            <person name="Lim S."/>
            <person name="Kim B.-C."/>
        </authorList>
    </citation>
    <scope>NUCLEOTIDE SEQUENCE [LARGE SCALE GENOMIC DNA]</scope>
    <source>
        <strain evidence="2 3">GH2-4</strain>
    </source>
</reference>
<dbReference type="PANTHER" id="PTHR34599">
    <property type="entry name" value="PEROXIDASE-RELATED"/>
    <property type="match status" value="1"/>
</dbReference>
<name>A0A1E5LI93_9BACI</name>
<dbReference type="Gene3D" id="1.10.606.20">
    <property type="match status" value="1"/>
</dbReference>
<dbReference type="InterPro" id="IPR036938">
    <property type="entry name" value="PAP2/HPO_sf"/>
</dbReference>
<sequence length="283" mass="31963">MCEYNYLKWNEIPYAGEKTPPTNPEDPLAGSWTMYNIKRCRSLFFTKPGGEPIYFTILNPNYIDFEKELDVVLETREHLDASEKIIARYWGTGVATKQWTPIIDRLIDTYGVTASRAGRILAAVQSAINDTFVITWYYKFLWLVARPNQYDRDLATVLCTPRHPTYPSGHAAVAGCAAEMLTYFFPGEATRLDELAEQCAVSRLYALVHFPIDNSEGLSLGRQVAKVAINKLRQEVNSQGDPIDTPFEENLMADIPPEPYPVGQTIPFDFDTTCTSLILPDDC</sequence>
<keyword evidence="2" id="KW-0560">Oxidoreductase</keyword>
<dbReference type="GO" id="GO:0004601">
    <property type="term" value="F:peroxidase activity"/>
    <property type="evidence" value="ECO:0007669"/>
    <property type="project" value="UniProtKB-KW"/>
</dbReference>
<dbReference type="Pfam" id="PF01569">
    <property type="entry name" value="PAP2"/>
    <property type="match status" value="1"/>
</dbReference>
<comment type="caution">
    <text evidence="2">The sequence shown here is derived from an EMBL/GenBank/DDBJ whole genome shotgun (WGS) entry which is preliminary data.</text>
</comment>